<keyword evidence="13" id="KW-1185">Reference proteome</keyword>
<feature type="region of interest" description="Disordered" evidence="10">
    <location>
        <begin position="1"/>
        <end position="121"/>
    </location>
</feature>
<reference evidence="12 13" key="1">
    <citation type="submission" date="2017-06" db="EMBL/GenBank/DDBJ databases">
        <title>A platform for efficient transgenesis in Macrostomum lignano, a flatworm model organism for stem cell research.</title>
        <authorList>
            <person name="Berezikov E."/>
        </authorList>
    </citation>
    <scope>NUCLEOTIDE SEQUENCE [LARGE SCALE GENOMIC DNA]</scope>
    <source>
        <strain evidence="12">DV1</strain>
        <tissue evidence="12">Whole organism</tissue>
    </source>
</reference>
<dbReference type="STRING" id="282301.A0A267F9A9"/>
<dbReference type="Pfam" id="PF03878">
    <property type="entry name" value="YIF1"/>
    <property type="match status" value="1"/>
</dbReference>
<dbReference type="GO" id="GO:0015031">
    <property type="term" value="P:protein transport"/>
    <property type="evidence" value="ECO:0007669"/>
    <property type="project" value="UniProtKB-KW"/>
</dbReference>
<evidence type="ECO:0000256" key="10">
    <source>
        <dbReference type="SAM" id="MobiDB-lite"/>
    </source>
</evidence>
<feature type="transmembrane region" description="Helical" evidence="9">
    <location>
        <begin position="249"/>
        <end position="271"/>
    </location>
</feature>
<evidence type="ECO:0000256" key="3">
    <source>
        <dbReference type="ARBA" id="ARBA00022692"/>
    </source>
</evidence>
<evidence type="ECO:0000313" key="13">
    <source>
        <dbReference type="Proteomes" id="UP000215902"/>
    </source>
</evidence>
<feature type="compositionally biased region" description="Polar residues" evidence="10">
    <location>
        <begin position="112"/>
        <end position="121"/>
    </location>
</feature>
<evidence type="ECO:0000256" key="4">
    <source>
        <dbReference type="ARBA" id="ARBA00022824"/>
    </source>
</evidence>
<feature type="compositionally biased region" description="Pro residues" evidence="10">
    <location>
        <begin position="59"/>
        <end position="68"/>
    </location>
</feature>
<sequence length="368" mass="41334">TLQNWNKQNQFLLKTKQKMSSGSRRHRGASKPTRQQQGAAPPALFDDTSDMPQAGFGMQPPPPPPPPQQGFYDPSAHQAFASDPYGAGAYQPQYQPPGQPQQPQQQSYQPSFNPGQLLNNPMVNDMAMQYGQQVFGQGTQYVQENLNKYVTNSRIKYYFAVDNAYVGKKLMLLLFPYANKNWSLKYSSDEQAQAPQQQQPQQSVPVAPRFDVNAPDLYIPVMAFVTYILLCGVALGIGNKFTPEQLGVLTSTALVWLLVEILALLLTFYIFNLNSRLRYLDLVAYAGYKYVGMIAIVLSGLLFSSLGFYIALLWFGAALAFFLIRTLNFQIQAADHSSEGHKRRLYMLLFIAGLQPLFMWLLTARVLS</sequence>
<evidence type="ECO:0000256" key="2">
    <source>
        <dbReference type="ARBA" id="ARBA00022448"/>
    </source>
</evidence>
<dbReference type="InterPro" id="IPR005578">
    <property type="entry name" value="Yif1_fam"/>
</dbReference>
<dbReference type="Proteomes" id="UP000215902">
    <property type="component" value="Unassembled WGS sequence"/>
</dbReference>
<comment type="subcellular location">
    <subcellularLocation>
        <location evidence="9">Endoplasmic reticulum membrane</location>
        <topology evidence="9">Multi-pass membrane protein</topology>
    </subcellularLocation>
    <subcellularLocation>
        <location evidence="9">Golgi apparatus membrane</location>
        <topology evidence="9">Multi-pass membrane protein</topology>
    </subcellularLocation>
</comment>
<feature type="compositionally biased region" description="Low complexity" evidence="10">
    <location>
        <begin position="84"/>
        <end position="93"/>
    </location>
</feature>
<feature type="transmembrane region" description="Helical" evidence="9">
    <location>
        <begin position="345"/>
        <end position="367"/>
    </location>
</feature>
<feature type="compositionally biased region" description="Polar residues" evidence="10">
    <location>
        <begin position="1"/>
        <end position="22"/>
    </location>
</feature>
<gene>
    <name evidence="11" type="ORF">BOX15_Mlig015340g2</name>
    <name evidence="12" type="ORF">BOX15_Mlig031530g3</name>
</gene>
<feature type="compositionally biased region" description="Low complexity" evidence="10">
    <location>
        <begin position="101"/>
        <end position="111"/>
    </location>
</feature>
<comment type="function">
    <text evidence="9">Has a role in transport between endoplasmic reticulum and Golgi.</text>
</comment>
<dbReference type="EMBL" id="NIVC01001309">
    <property type="protein sequence ID" value="PAA69592.1"/>
    <property type="molecule type" value="Genomic_DNA"/>
</dbReference>
<evidence type="ECO:0000313" key="11">
    <source>
        <dbReference type="EMBL" id="PAA62521.1"/>
    </source>
</evidence>
<dbReference type="GO" id="GO:0006888">
    <property type="term" value="P:endoplasmic reticulum to Golgi vesicle-mediated transport"/>
    <property type="evidence" value="ECO:0007669"/>
    <property type="project" value="UniProtKB-UniRule"/>
</dbReference>
<feature type="transmembrane region" description="Helical" evidence="9">
    <location>
        <begin position="291"/>
        <end position="324"/>
    </location>
</feature>
<dbReference type="PANTHER" id="PTHR14083:SF0">
    <property type="entry name" value="YIP1D-INTERACTING FACTOR 1, ISOFORM C"/>
    <property type="match status" value="1"/>
</dbReference>
<evidence type="ECO:0000313" key="12">
    <source>
        <dbReference type="EMBL" id="PAA69592.1"/>
    </source>
</evidence>
<keyword evidence="7 9" id="KW-0333">Golgi apparatus</keyword>
<dbReference type="AlphaFoldDB" id="A0A267F9A9"/>
<feature type="transmembrane region" description="Helical" evidence="9">
    <location>
        <begin position="217"/>
        <end position="237"/>
    </location>
</feature>
<keyword evidence="4 9" id="KW-0256">Endoplasmic reticulum</keyword>
<comment type="caution">
    <text evidence="12">The sequence shown here is derived from an EMBL/GenBank/DDBJ whole genome shotgun (WGS) entry which is preliminary data.</text>
</comment>
<evidence type="ECO:0000256" key="9">
    <source>
        <dbReference type="RuleBase" id="RU368073"/>
    </source>
</evidence>
<keyword evidence="8 9" id="KW-0472">Membrane</keyword>
<dbReference type="OrthoDB" id="337750at2759"/>
<evidence type="ECO:0000256" key="7">
    <source>
        <dbReference type="ARBA" id="ARBA00023034"/>
    </source>
</evidence>
<dbReference type="PANTHER" id="PTHR14083">
    <property type="entry name" value="YIP1 INTERACTING FACTOR HOMOLOG YIF1 PROTEIN"/>
    <property type="match status" value="1"/>
</dbReference>
<evidence type="ECO:0000256" key="6">
    <source>
        <dbReference type="ARBA" id="ARBA00022989"/>
    </source>
</evidence>
<dbReference type="GO" id="GO:0000139">
    <property type="term" value="C:Golgi membrane"/>
    <property type="evidence" value="ECO:0007669"/>
    <property type="project" value="UniProtKB-SubCell"/>
</dbReference>
<keyword evidence="6 9" id="KW-1133">Transmembrane helix</keyword>
<feature type="non-terminal residue" evidence="12">
    <location>
        <position position="1"/>
    </location>
</feature>
<evidence type="ECO:0000256" key="1">
    <source>
        <dbReference type="ARBA" id="ARBA00009727"/>
    </source>
</evidence>
<protein>
    <recommendedName>
        <fullName evidence="9">Protein YIF1</fullName>
    </recommendedName>
</protein>
<keyword evidence="5 9" id="KW-0653">Protein transport</keyword>
<name>A0A267F9A9_9PLAT</name>
<dbReference type="EMBL" id="NIVC01001924">
    <property type="protein sequence ID" value="PAA62521.1"/>
    <property type="molecule type" value="Genomic_DNA"/>
</dbReference>
<accession>A0A267F9A9</accession>
<dbReference type="GO" id="GO:0005789">
    <property type="term" value="C:endoplasmic reticulum membrane"/>
    <property type="evidence" value="ECO:0007669"/>
    <property type="project" value="UniProtKB-SubCell"/>
</dbReference>
<dbReference type="GO" id="GO:0005793">
    <property type="term" value="C:endoplasmic reticulum-Golgi intermediate compartment"/>
    <property type="evidence" value="ECO:0007669"/>
    <property type="project" value="UniProtKB-UniRule"/>
</dbReference>
<proteinExistence type="inferred from homology"/>
<evidence type="ECO:0000256" key="5">
    <source>
        <dbReference type="ARBA" id="ARBA00022927"/>
    </source>
</evidence>
<dbReference type="GO" id="GO:0030134">
    <property type="term" value="C:COPII-coated ER to Golgi transport vesicle"/>
    <property type="evidence" value="ECO:0007669"/>
    <property type="project" value="TreeGrafter"/>
</dbReference>
<keyword evidence="2 9" id="KW-0813">Transport</keyword>
<organism evidence="12 13">
    <name type="scientific">Macrostomum lignano</name>
    <dbReference type="NCBI Taxonomy" id="282301"/>
    <lineage>
        <taxon>Eukaryota</taxon>
        <taxon>Metazoa</taxon>
        <taxon>Spiralia</taxon>
        <taxon>Lophotrochozoa</taxon>
        <taxon>Platyhelminthes</taxon>
        <taxon>Rhabditophora</taxon>
        <taxon>Macrostomorpha</taxon>
        <taxon>Macrostomida</taxon>
        <taxon>Macrostomidae</taxon>
        <taxon>Macrostomum</taxon>
    </lineage>
</organism>
<comment type="similarity">
    <text evidence="1 9">Belongs to the YIF1 family.</text>
</comment>
<keyword evidence="3 9" id="KW-0812">Transmembrane</keyword>
<evidence type="ECO:0000256" key="8">
    <source>
        <dbReference type="ARBA" id="ARBA00023136"/>
    </source>
</evidence>